<protein>
    <recommendedName>
        <fullName evidence="2">exopolyphosphatase</fullName>
        <ecNumber evidence="2">3.6.1.11</ecNumber>
    </recommendedName>
</protein>
<dbReference type="CDD" id="cd24052">
    <property type="entry name" value="ASKHA_NBD_HpPPX-GppA-like"/>
    <property type="match status" value="1"/>
</dbReference>
<dbReference type="Pfam" id="PF02541">
    <property type="entry name" value="Ppx-GppA"/>
    <property type="match status" value="1"/>
</dbReference>
<dbReference type="Gene3D" id="3.30.420.40">
    <property type="match status" value="1"/>
</dbReference>
<dbReference type="InterPro" id="IPR003695">
    <property type="entry name" value="Ppx_GppA_N"/>
</dbReference>
<dbReference type="STRING" id="1612308.SAMN05444581_102194"/>
<dbReference type="NCBIfam" id="TIGR03706">
    <property type="entry name" value="exo_poly_only"/>
    <property type="match status" value="1"/>
</dbReference>
<dbReference type="InterPro" id="IPR022371">
    <property type="entry name" value="Exopolyphosphatase"/>
</dbReference>
<reference evidence="7 8" key="1">
    <citation type="submission" date="2016-10" db="EMBL/GenBank/DDBJ databases">
        <authorList>
            <person name="de Groot N.N."/>
        </authorList>
    </citation>
    <scope>NUCLEOTIDE SEQUENCE [LARGE SCALE GENOMIC DNA]</scope>
    <source>
        <strain evidence="7 8">NE2</strain>
    </source>
</reference>
<gene>
    <name evidence="7" type="ORF">SAMN05444581_102194</name>
</gene>
<dbReference type="InterPro" id="IPR050273">
    <property type="entry name" value="GppA/Ppx_hydrolase"/>
</dbReference>
<keyword evidence="8" id="KW-1185">Reference proteome</keyword>
<dbReference type="RefSeq" id="WP_091678211.1">
    <property type="nucleotide sequence ID" value="NZ_FOSN01000002.1"/>
</dbReference>
<evidence type="ECO:0000313" key="8">
    <source>
        <dbReference type="Proteomes" id="UP000198755"/>
    </source>
</evidence>
<dbReference type="PANTHER" id="PTHR30005">
    <property type="entry name" value="EXOPOLYPHOSPHATASE"/>
    <property type="match status" value="1"/>
</dbReference>
<comment type="similarity">
    <text evidence="1">Belongs to the GppA/Ppx family.</text>
</comment>
<dbReference type="EMBL" id="FOSN01000002">
    <property type="protein sequence ID" value="SFK11784.1"/>
    <property type="molecule type" value="Genomic_DNA"/>
</dbReference>
<feature type="domain" description="Ppx/GppA phosphatase N-terminal" evidence="5">
    <location>
        <begin position="18"/>
        <end position="296"/>
    </location>
</feature>
<evidence type="ECO:0000256" key="4">
    <source>
        <dbReference type="ARBA" id="ARBA00047607"/>
    </source>
</evidence>
<proteinExistence type="inferred from homology"/>
<dbReference type="SUPFAM" id="SSF53067">
    <property type="entry name" value="Actin-like ATPase domain"/>
    <property type="match status" value="2"/>
</dbReference>
<dbReference type="OrthoDB" id="3698573at2"/>
<sequence>MKQPVAIVDIGSNSVRIVVYESLTRSPRPIFNEKSLCALGNGVATTGRLSSGGVEKALAALRRFRILSAVMGVREMHVIATAAARDASNGPEFLQAAEQAINAPISLLSGDREAQLSALGVVSGIHKPDGVVGDLGGGSLELIDVKGAHLGKGSTLPLGGLTLMDASGKSPRAAVKIVRETLAKSKTVERVAGRTFYAVGGTWRALAKLHMSQRNYPLTVMHGYVIPTADAMDFAGLVERVNAEALSSIETVSAQRRPLLAYGAAVLEEIIRRAPPKEIMISSTGVREGLLYEMLAAQEQAQDPLIVAASEFNQLFARAPRHAEDLCAWTDRFVKSTQLEETIDERRLRHVACLLADVNWRAHPDYRSDESVNLVENTSFIGVDHPGRSFLALTTSYRYLGLDADVSPQIRALVSSRALDKARIVAAAIRLASTLSGAMPDVLPSTPVACLKTKLILTLPHKLADLSCDRLLNRLKQLARLIGRVPEIVITG</sequence>
<feature type="domain" description="Exopolyphosphatase C-terminal" evidence="6">
    <location>
        <begin position="305"/>
        <end position="487"/>
    </location>
</feature>
<organism evidence="7 8">
    <name type="scientific">Methylocapsa palsarum</name>
    <dbReference type="NCBI Taxonomy" id="1612308"/>
    <lineage>
        <taxon>Bacteria</taxon>
        <taxon>Pseudomonadati</taxon>
        <taxon>Pseudomonadota</taxon>
        <taxon>Alphaproteobacteria</taxon>
        <taxon>Hyphomicrobiales</taxon>
        <taxon>Beijerinckiaceae</taxon>
        <taxon>Methylocapsa</taxon>
    </lineage>
</organism>
<evidence type="ECO:0000256" key="2">
    <source>
        <dbReference type="ARBA" id="ARBA00012451"/>
    </source>
</evidence>
<dbReference type="PANTHER" id="PTHR30005:SF0">
    <property type="entry name" value="RETROGRADE REGULATION PROTEIN 2"/>
    <property type="match status" value="1"/>
</dbReference>
<dbReference type="Proteomes" id="UP000198755">
    <property type="component" value="Unassembled WGS sequence"/>
</dbReference>
<dbReference type="InterPro" id="IPR048951">
    <property type="entry name" value="Ppx_C"/>
</dbReference>
<keyword evidence="3" id="KW-0378">Hydrolase</keyword>
<name>A0A1I3WW96_9HYPH</name>
<accession>A0A1I3WW96</accession>
<evidence type="ECO:0000259" key="5">
    <source>
        <dbReference type="Pfam" id="PF02541"/>
    </source>
</evidence>
<dbReference type="Gene3D" id="1.10.3210.10">
    <property type="entry name" value="Hypothetical protein af1432"/>
    <property type="match status" value="1"/>
</dbReference>
<dbReference type="Gene3D" id="3.30.420.150">
    <property type="entry name" value="Exopolyphosphatase. Domain 2"/>
    <property type="match status" value="1"/>
</dbReference>
<evidence type="ECO:0000256" key="1">
    <source>
        <dbReference type="ARBA" id="ARBA00007125"/>
    </source>
</evidence>
<dbReference type="GO" id="GO:0006793">
    <property type="term" value="P:phosphorus metabolic process"/>
    <property type="evidence" value="ECO:0007669"/>
    <property type="project" value="InterPro"/>
</dbReference>
<dbReference type="InterPro" id="IPR043129">
    <property type="entry name" value="ATPase_NBD"/>
</dbReference>
<evidence type="ECO:0000313" key="7">
    <source>
        <dbReference type="EMBL" id="SFK11784.1"/>
    </source>
</evidence>
<dbReference type="EC" id="3.6.1.11" evidence="2"/>
<evidence type="ECO:0000256" key="3">
    <source>
        <dbReference type="ARBA" id="ARBA00022801"/>
    </source>
</evidence>
<comment type="catalytic activity">
    <reaction evidence="4">
        <text>[phosphate](n) + H2O = [phosphate](n-1) + phosphate + H(+)</text>
        <dbReference type="Rhea" id="RHEA:21528"/>
        <dbReference type="Rhea" id="RHEA-COMP:9859"/>
        <dbReference type="Rhea" id="RHEA-COMP:14279"/>
        <dbReference type="ChEBI" id="CHEBI:15377"/>
        <dbReference type="ChEBI" id="CHEBI:15378"/>
        <dbReference type="ChEBI" id="CHEBI:16838"/>
        <dbReference type="ChEBI" id="CHEBI:43474"/>
        <dbReference type="EC" id="3.6.1.11"/>
    </reaction>
</comment>
<evidence type="ECO:0000259" key="6">
    <source>
        <dbReference type="Pfam" id="PF21697"/>
    </source>
</evidence>
<dbReference type="GO" id="GO:0004309">
    <property type="term" value="F:exopolyphosphatase activity"/>
    <property type="evidence" value="ECO:0007669"/>
    <property type="project" value="UniProtKB-EC"/>
</dbReference>
<dbReference type="AlphaFoldDB" id="A0A1I3WW96"/>
<dbReference type="Pfam" id="PF21697">
    <property type="entry name" value="Ppx_C"/>
    <property type="match status" value="1"/>
</dbReference>
<dbReference type="SUPFAM" id="SSF109604">
    <property type="entry name" value="HD-domain/PDEase-like"/>
    <property type="match status" value="1"/>
</dbReference>